<evidence type="ECO:0000313" key="2">
    <source>
        <dbReference type="EMBL" id="SKA23169.1"/>
    </source>
</evidence>
<gene>
    <name evidence="2" type="ORF">SAMN02745119_03258</name>
</gene>
<accession>A0A1T4S4F1</accession>
<feature type="transmembrane region" description="Helical" evidence="1">
    <location>
        <begin position="345"/>
        <end position="365"/>
    </location>
</feature>
<name>A0A1T4S4F1_9BACT</name>
<evidence type="ECO:0000256" key="1">
    <source>
        <dbReference type="SAM" id="Phobius"/>
    </source>
</evidence>
<dbReference type="EMBL" id="FUWR01000030">
    <property type="protein sequence ID" value="SKA23169.1"/>
    <property type="molecule type" value="Genomic_DNA"/>
</dbReference>
<feature type="transmembrane region" description="Helical" evidence="1">
    <location>
        <begin position="123"/>
        <end position="146"/>
    </location>
</feature>
<dbReference type="Proteomes" id="UP000190102">
    <property type="component" value="Unassembled WGS sequence"/>
</dbReference>
<keyword evidence="1" id="KW-0472">Membrane</keyword>
<keyword evidence="1" id="KW-0812">Transmembrane</keyword>
<feature type="transmembrane region" description="Helical" evidence="1">
    <location>
        <begin position="273"/>
        <end position="289"/>
    </location>
</feature>
<feature type="transmembrane region" description="Helical" evidence="1">
    <location>
        <begin position="200"/>
        <end position="221"/>
    </location>
</feature>
<sequence length="379" mass="42560">MIAFRGFPQEELSLERQSLFKSHRQSRWFTENLQLSHAALLLVVCVICAAFNMRIFQGLDDMMGNDYWVVDTTQGDHGWYAMGLLPHLKTVPKDVVRAANTDATIKDKFIIYAQSGDFAGNSVYGICFGIPLIMYLIWFAFIIGFPDRVDPYLLPRRIFTLAVIIACSVIVNLFLMRIAADFIRDPMARIANIAGNHSSLLFHNAGIWFAILFSALGTHNHSYNEAPAPDSRNWQTQASEKFNWLFTLLAFVTVLEVALVKNKLALPDAAVDYSVWIIWVVIFMRMFGFSPKYWVKRVPGIAIMVVGTLLTLPVFYLLERVTGTLGAGFASPILAKALGAENQNIGLSLMISIYLVFWMEFAAAIRMNGPVKKAVIEKA</sequence>
<feature type="transmembrane region" description="Helical" evidence="1">
    <location>
        <begin position="35"/>
        <end position="56"/>
    </location>
</feature>
<keyword evidence="3" id="KW-1185">Reference proteome</keyword>
<proteinExistence type="predicted"/>
<evidence type="ECO:0000313" key="3">
    <source>
        <dbReference type="Proteomes" id="UP000190102"/>
    </source>
</evidence>
<keyword evidence="1" id="KW-1133">Transmembrane helix</keyword>
<feature type="transmembrane region" description="Helical" evidence="1">
    <location>
        <begin position="242"/>
        <end position="261"/>
    </location>
</feature>
<dbReference type="AlphaFoldDB" id="A0A1T4S4F1"/>
<feature type="transmembrane region" description="Helical" evidence="1">
    <location>
        <begin position="158"/>
        <end position="180"/>
    </location>
</feature>
<reference evidence="3" key="1">
    <citation type="submission" date="2017-02" db="EMBL/GenBank/DDBJ databases">
        <authorList>
            <person name="Varghese N."/>
            <person name="Submissions S."/>
        </authorList>
    </citation>
    <scope>NUCLEOTIDE SEQUENCE [LARGE SCALE GENOMIC DNA]</scope>
    <source>
        <strain evidence="3">ATCC BAA-34</strain>
    </source>
</reference>
<protein>
    <submittedName>
        <fullName evidence="2">Uncharacterized protein</fullName>
    </submittedName>
</protein>
<feature type="transmembrane region" description="Helical" evidence="1">
    <location>
        <begin position="301"/>
        <end position="318"/>
    </location>
</feature>
<organism evidence="2 3">
    <name type="scientific">Trichlorobacter thiogenes</name>
    <dbReference type="NCBI Taxonomy" id="115783"/>
    <lineage>
        <taxon>Bacteria</taxon>
        <taxon>Pseudomonadati</taxon>
        <taxon>Thermodesulfobacteriota</taxon>
        <taxon>Desulfuromonadia</taxon>
        <taxon>Geobacterales</taxon>
        <taxon>Geobacteraceae</taxon>
        <taxon>Trichlorobacter</taxon>
    </lineage>
</organism>